<dbReference type="GO" id="GO:0016846">
    <property type="term" value="F:carbon-sulfur lyase activity"/>
    <property type="evidence" value="ECO:0007669"/>
    <property type="project" value="TreeGrafter"/>
</dbReference>
<keyword evidence="2 3" id="KW-0663">Pyridoxal phosphate</keyword>
<evidence type="ECO:0000256" key="1">
    <source>
        <dbReference type="ARBA" id="ARBA00001933"/>
    </source>
</evidence>
<dbReference type="Proteomes" id="UP000177690">
    <property type="component" value="Unassembled WGS sequence"/>
</dbReference>
<dbReference type="FunFam" id="3.40.640.10:FF:000046">
    <property type="entry name" value="Cystathionine gamma-lyase"/>
    <property type="match status" value="1"/>
</dbReference>
<feature type="modified residue" description="N6-(pyridoxal phosphate)lysine" evidence="3">
    <location>
        <position position="213"/>
    </location>
</feature>
<evidence type="ECO:0000313" key="5">
    <source>
        <dbReference type="EMBL" id="OGY66690.1"/>
    </source>
</evidence>
<dbReference type="InterPro" id="IPR015421">
    <property type="entry name" value="PyrdxlP-dep_Trfase_major"/>
</dbReference>
<evidence type="ECO:0000256" key="2">
    <source>
        <dbReference type="ARBA" id="ARBA00022898"/>
    </source>
</evidence>
<dbReference type="PANTHER" id="PTHR11808:SF80">
    <property type="entry name" value="CYSTATHIONINE GAMMA-LYASE"/>
    <property type="match status" value="1"/>
</dbReference>
<dbReference type="AlphaFoldDB" id="A0A1G1ZSF6"/>
<dbReference type="InterPro" id="IPR015424">
    <property type="entry name" value="PyrdxlP-dep_Trfase"/>
</dbReference>
<dbReference type="EMBL" id="MHJL01000037">
    <property type="protein sequence ID" value="OGY66690.1"/>
    <property type="molecule type" value="Genomic_DNA"/>
</dbReference>
<reference evidence="5 6" key="1">
    <citation type="journal article" date="2016" name="Nat. Commun.">
        <title>Thousands of microbial genomes shed light on interconnected biogeochemical processes in an aquifer system.</title>
        <authorList>
            <person name="Anantharaman K."/>
            <person name="Brown C.T."/>
            <person name="Hug L.A."/>
            <person name="Sharon I."/>
            <person name="Castelle C.J."/>
            <person name="Probst A.J."/>
            <person name="Thomas B.C."/>
            <person name="Singh A."/>
            <person name="Wilkins M.J."/>
            <person name="Karaoz U."/>
            <person name="Brodie E.L."/>
            <person name="Williams K.H."/>
            <person name="Hubbard S.S."/>
            <person name="Banfield J.F."/>
        </authorList>
    </citation>
    <scope>NUCLEOTIDE SEQUENCE [LARGE SCALE GENOMIC DNA]</scope>
</reference>
<dbReference type="GO" id="GO:0005737">
    <property type="term" value="C:cytoplasm"/>
    <property type="evidence" value="ECO:0007669"/>
    <property type="project" value="TreeGrafter"/>
</dbReference>
<comment type="caution">
    <text evidence="5">The sequence shown here is derived from an EMBL/GenBank/DDBJ whole genome shotgun (WGS) entry which is preliminary data.</text>
</comment>
<dbReference type="Gene3D" id="3.90.1150.10">
    <property type="entry name" value="Aspartate Aminotransferase, domain 1"/>
    <property type="match status" value="1"/>
</dbReference>
<name>A0A1G1ZSF6_9BACT</name>
<dbReference type="Pfam" id="PF01053">
    <property type="entry name" value="Cys_Met_Meta_PP"/>
    <property type="match status" value="1"/>
</dbReference>
<sequence length="396" mass="43924">MQPVSLRPKTLEIHGGGSLQDRELRQSVQRVVAFPLGSPQRAQRLFDGKENGFVYTRINNPTVGRLEDKIAAMENAEAGLVTSSGMSAIKLVAEYLAHRNGKIISSNRLYGGTFHLFQEFLPQLGITVNFITNPDQDAYYDAFTYKCMGSIETKFIYVETPSNPLIDIFDIKRLSEITRNLRLPLVVDSTLATPALLNPIKLGADIVIHSLSKYMGDGEVIGGIILGKKALIDDMRNGWFRETGPCISPDNAAILSYHIESLFGRMAEHCRNAELVAQFLANHKKVIRVFYPTQGPRAKKNRKLMPNGFGGLMAIEVKGGQNEAWTVLKSLKLFWHAANIGEARSLVIHPTTTTHGKMSPADREKAGIIDAMLRLSIGREDPKDLIDDLNQALKKI</sequence>
<dbReference type="Gene3D" id="3.40.640.10">
    <property type="entry name" value="Type I PLP-dependent aspartate aminotransferase-like (Major domain)"/>
    <property type="match status" value="1"/>
</dbReference>
<evidence type="ECO:0008006" key="7">
    <source>
        <dbReference type="Google" id="ProtNLM"/>
    </source>
</evidence>
<evidence type="ECO:0000256" key="3">
    <source>
        <dbReference type="PIRSR" id="PIRSR001434-2"/>
    </source>
</evidence>
<dbReference type="GO" id="GO:0030170">
    <property type="term" value="F:pyridoxal phosphate binding"/>
    <property type="evidence" value="ECO:0007669"/>
    <property type="project" value="InterPro"/>
</dbReference>
<dbReference type="InterPro" id="IPR015422">
    <property type="entry name" value="PyrdxlP-dep_Trfase_small"/>
</dbReference>
<comment type="cofactor">
    <cofactor evidence="1 4">
        <name>pyridoxal 5'-phosphate</name>
        <dbReference type="ChEBI" id="CHEBI:597326"/>
    </cofactor>
</comment>
<proteinExistence type="inferred from homology"/>
<dbReference type="STRING" id="1798409.A3I24_03370"/>
<protein>
    <recommendedName>
        <fullName evidence="7">O-acetylhomoserine aminocarboxypropyltransferase</fullName>
    </recommendedName>
</protein>
<accession>A0A1G1ZSF6</accession>
<evidence type="ECO:0000256" key="4">
    <source>
        <dbReference type="RuleBase" id="RU362118"/>
    </source>
</evidence>
<organism evidence="5 6">
    <name type="scientific">Candidatus Harrisonbacteria bacterium RIFCSPLOWO2_02_FULL_41_13b</name>
    <dbReference type="NCBI Taxonomy" id="1798409"/>
    <lineage>
        <taxon>Bacteria</taxon>
        <taxon>Candidatus Harrisoniibacteriota</taxon>
    </lineage>
</organism>
<dbReference type="PIRSF" id="PIRSF001434">
    <property type="entry name" value="CGS"/>
    <property type="match status" value="1"/>
</dbReference>
<gene>
    <name evidence="5" type="ORF">A3I24_03370</name>
</gene>
<dbReference type="InterPro" id="IPR000277">
    <property type="entry name" value="Cys/Met-Metab_PyrdxlP-dep_enz"/>
</dbReference>
<dbReference type="SUPFAM" id="SSF53383">
    <property type="entry name" value="PLP-dependent transferases"/>
    <property type="match status" value="1"/>
</dbReference>
<comment type="similarity">
    <text evidence="4">Belongs to the trans-sulfuration enzymes family.</text>
</comment>
<dbReference type="GO" id="GO:0019346">
    <property type="term" value="P:transsulfuration"/>
    <property type="evidence" value="ECO:0007669"/>
    <property type="project" value="InterPro"/>
</dbReference>
<dbReference type="PANTHER" id="PTHR11808">
    <property type="entry name" value="TRANS-SULFURATION ENZYME FAMILY MEMBER"/>
    <property type="match status" value="1"/>
</dbReference>
<evidence type="ECO:0000313" key="6">
    <source>
        <dbReference type="Proteomes" id="UP000177690"/>
    </source>
</evidence>